<name>A0A8H3WKY4_9PEZI</name>
<sequence>MGRAPKREDSGLGKGGLATDAGMGMNVNGTLEMRDWGLNCQSLPNATA</sequence>
<proteinExistence type="predicted"/>
<organism evidence="2 3">
    <name type="scientific">Colletotrichum asianum</name>
    <dbReference type="NCBI Taxonomy" id="702518"/>
    <lineage>
        <taxon>Eukaryota</taxon>
        <taxon>Fungi</taxon>
        <taxon>Dikarya</taxon>
        <taxon>Ascomycota</taxon>
        <taxon>Pezizomycotina</taxon>
        <taxon>Sordariomycetes</taxon>
        <taxon>Hypocreomycetidae</taxon>
        <taxon>Glomerellales</taxon>
        <taxon>Glomerellaceae</taxon>
        <taxon>Colletotrichum</taxon>
        <taxon>Colletotrichum gloeosporioides species complex</taxon>
    </lineage>
</organism>
<feature type="region of interest" description="Disordered" evidence="1">
    <location>
        <begin position="1"/>
        <end position="24"/>
    </location>
</feature>
<feature type="compositionally biased region" description="Basic and acidic residues" evidence="1">
    <location>
        <begin position="1"/>
        <end position="11"/>
    </location>
</feature>
<keyword evidence="3" id="KW-1185">Reference proteome</keyword>
<evidence type="ECO:0000313" key="2">
    <source>
        <dbReference type="EMBL" id="KAF0329953.1"/>
    </source>
</evidence>
<dbReference type="AlphaFoldDB" id="A0A8H3WKY4"/>
<dbReference type="Proteomes" id="UP000434172">
    <property type="component" value="Unassembled WGS sequence"/>
</dbReference>
<comment type="caution">
    <text evidence="2">The sequence shown here is derived from an EMBL/GenBank/DDBJ whole genome shotgun (WGS) entry which is preliminary data.</text>
</comment>
<gene>
    <name evidence="2" type="ORF">GQ607_002720</name>
</gene>
<dbReference type="EMBL" id="WOWK01000009">
    <property type="protein sequence ID" value="KAF0329953.1"/>
    <property type="molecule type" value="Genomic_DNA"/>
</dbReference>
<protein>
    <submittedName>
        <fullName evidence="2">Uncharacterized protein</fullName>
    </submittedName>
</protein>
<accession>A0A8H3WKY4</accession>
<reference evidence="2 3" key="1">
    <citation type="submission" date="2019-12" db="EMBL/GenBank/DDBJ databases">
        <title>A genome sequence resource for the geographically widespread anthracnose pathogen Colletotrichum asianum.</title>
        <authorList>
            <person name="Meng Y."/>
        </authorList>
    </citation>
    <scope>NUCLEOTIDE SEQUENCE [LARGE SCALE GENOMIC DNA]</scope>
    <source>
        <strain evidence="2 3">ICMP 18580</strain>
    </source>
</reference>
<evidence type="ECO:0000313" key="3">
    <source>
        <dbReference type="Proteomes" id="UP000434172"/>
    </source>
</evidence>
<evidence type="ECO:0000256" key="1">
    <source>
        <dbReference type="SAM" id="MobiDB-lite"/>
    </source>
</evidence>